<evidence type="ECO:0000256" key="1">
    <source>
        <dbReference type="SAM" id="Phobius"/>
    </source>
</evidence>
<dbReference type="Proteomes" id="UP001353858">
    <property type="component" value="Unassembled WGS sequence"/>
</dbReference>
<feature type="transmembrane region" description="Helical" evidence="1">
    <location>
        <begin position="55"/>
        <end position="73"/>
    </location>
</feature>
<reference evidence="3" key="1">
    <citation type="submission" date="2023-01" db="EMBL/GenBank/DDBJ databases">
        <title>Key to firefly adult light organ development and bioluminescence: homeobox transcription factors regulate luciferase expression and transportation to peroxisome.</title>
        <authorList>
            <person name="Fu X."/>
        </authorList>
    </citation>
    <scope>NUCLEOTIDE SEQUENCE [LARGE SCALE GENOMIC DNA]</scope>
</reference>
<gene>
    <name evidence="2" type="ORF">RN001_000804</name>
</gene>
<sequence length="82" mass="9618">MQARNWLKMQKLVMIHSRAFLEVEILDTTAMAIMDMGAVAMTIEDTDMITITMKIMPLVFFLNFCFTHVIFKLKRPFFLRGI</sequence>
<name>A0AAN7SQN6_9COLE</name>
<keyword evidence="3" id="KW-1185">Reference proteome</keyword>
<evidence type="ECO:0000313" key="2">
    <source>
        <dbReference type="EMBL" id="KAK4884533.1"/>
    </source>
</evidence>
<accession>A0AAN7SQN6</accession>
<protein>
    <submittedName>
        <fullName evidence="2">Uncharacterized protein</fullName>
    </submittedName>
</protein>
<proteinExistence type="predicted"/>
<organism evidence="2 3">
    <name type="scientific">Aquatica leii</name>
    <dbReference type="NCBI Taxonomy" id="1421715"/>
    <lineage>
        <taxon>Eukaryota</taxon>
        <taxon>Metazoa</taxon>
        <taxon>Ecdysozoa</taxon>
        <taxon>Arthropoda</taxon>
        <taxon>Hexapoda</taxon>
        <taxon>Insecta</taxon>
        <taxon>Pterygota</taxon>
        <taxon>Neoptera</taxon>
        <taxon>Endopterygota</taxon>
        <taxon>Coleoptera</taxon>
        <taxon>Polyphaga</taxon>
        <taxon>Elateriformia</taxon>
        <taxon>Elateroidea</taxon>
        <taxon>Lampyridae</taxon>
        <taxon>Luciolinae</taxon>
        <taxon>Aquatica</taxon>
    </lineage>
</organism>
<dbReference type="AlphaFoldDB" id="A0AAN7SQN6"/>
<comment type="caution">
    <text evidence="2">The sequence shown here is derived from an EMBL/GenBank/DDBJ whole genome shotgun (WGS) entry which is preliminary data.</text>
</comment>
<keyword evidence="1" id="KW-0812">Transmembrane</keyword>
<keyword evidence="1" id="KW-1133">Transmembrane helix</keyword>
<evidence type="ECO:0000313" key="3">
    <source>
        <dbReference type="Proteomes" id="UP001353858"/>
    </source>
</evidence>
<feature type="transmembrane region" description="Helical" evidence="1">
    <location>
        <begin position="21"/>
        <end position="43"/>
    </location>
</feature>
<keyword evidence="1" id="KW-0472">Membrane</keyword>
<dbReference type="EMBL" id="JARPUR010000001">
    <property type="protein sequence ID" value="KAK4884533.1"/>
    <property type="molecule type" value="Genomic_DNA"/>
</dbReference>